<evidence type="ECO:0000313" key="9">
    <source>
        <dbReference type="EMBL" id="RUT46467.1"/>
    </source>
</evidence>
<proteinExistence type="inferred from homology"/>
<comment type="function">
    <text evidence="6">Catalyzes the reversible cleavage of L-rhamnulose-1-phosphate to dihydroxyacetone phosphate (DHAP) and L-lactaldehyde.</text>
</comment>
<dbReference type="InterPro" id="IPR013447">
    <property type="entry name" value="Rhamnulose-1-P_Aldolase"/>
</dbReference>
<dbReference type="UniPathway" id="UPA00541">
    <property type="reaction ID" value="UER00603"/>
</dbReference>
<evidence type="ECO:0000256" key="6">
    <source>
        <dbReference type="HAMAP-Rule" id="MF_00770"/>
    </source>
</evidence>
<evidence type="ECO:0000256" key="1">
    <source>
        <dbReference type="ARBA" id="ARBA00022490"/>
    </source>
</evidence>
<protein>
    <recommendedName>
        <fullName evidence="6 7">Rhamnulose-1-phosphate aldolase</fullName>
        <ecNumber evidence="6 7">4.1.2.19</ecNumber>
    </recommendedName>
</protein>
<sequence>MSKLTIEETTGYIAQTEAPFIKEMAEITYHMWNLGWDERNGGNISYLLDEAEVAKYIHIGQADRSIKLSFPVQELAGKYFIVTGSGKYFRNVISDPEANLGVIRVSASGDSVEVLWGLRDGAVPTSELASHFMSHIERLKVDPSHRIVMHCHATNALAMTFIHDLDENKLTKTLWEMCTECLVVFPDGVSVIPWMVPGSNEIGRATADKMKERRVVIWPQHGIFGTGSTMDETFGLIETVEKAAQIYMLVAHHEIKQRITDQELIDLAKAFGVTPVRGILKG</sequence>
<reference evidence="9 10" key="1">
    <citation type="submission" date="2018-12" db="EMBL/GenBank/DDBJ databases">
        <authorList>
            <person name="Sun L."/>
            <person name="Chen Z."/>
        </authorList>
    </citation>
    <scope>NUCLEOTIDE SEQUENCE [LARGE SCALE GENOMIC DNA]</scope>
    <source>
        <strain evidence="9 10">DSM 15890</strain>
    </source>
</reference>
<dbReference type="GO" id="GO:0005829">
    <property type="term" value="C:cytosol"/>
    <property type="evidence" value="ECO:0007669"/>
    <property type="project" value="TreeGrafter"/>
</dbReference>
<dbReference type="Gene3D" id="3.40.225.10">
    <property type="entry name" value="Class II aldolase/adducin N-terminal domain"/>
    <property type="match status" value="1"/>
</dbReference>
<evidence type="ECO:0000256" key="5">
    <source>
        <dbReference type="ARBA" id="ARBA00023308"/>
    </source>
</evidence>
<comment type="similarity">
    <text evidence="6">Belongs to the aldolase class II family. RhaD subfamily.</text>
</comment>
<keyword evidence="2 6" id="KW-0479">Metal-binding</keyword>
<dbReference type="PANTHER" id="PTHR22789">
    <property type="entry name" value="FUCULOSE PHOSPHATE ALDOLASE"/>
    <property type="match status" value="1"/>
</dbReference>
<dbReference type="Proteomes" id="UP000279446">
    <property type="component" value="Unassembled WGS sequence"/>
</dbReference>
<evidence type="ECO:0000259" key="8">
    <source>
        <dbReference type="SMART" id="SM01007"/>
    </source>
</evidence>
<organism evidence="9 10">
    <name type="scientific">Paenibacillus anaericanus</name>
    <dbReference type="NCBI Taxonomy" id="170367"/>
    <lineage>
        <taxon>Bacteria</taxon>
        <taxon>Bacillati</taxon>
        <taxon>Bacillota</taxon>
        <taxon>Bacilli</taxon>
        <taxon>Bacillales</taxon>
        <taxon>Paenibacillaceae</taxon>
        <taxon>Paenibacillus</taxon>
    </lineage>
</organism>
<dbReference type="InterPro" id="IPR050197">
    <property type="entry name" value="Aldolase_class_II_sugar_metab"/>
</dbReference>
<dbReference type="AlphaFoldDB" id="A0A3S1DW18"/>
<feature type="binding site" evidence="6">
    <location>
        <position position="152"/>
    </location>
    <ligand>
        <name>Zn(2+)</name>
        <dbReference type="ChEBI" id="CHEBI:29105"/>
    </ligand>
</feature>
<dbReference type="EC" id="4.1.2.19" evidence="6 7"/>
<keyword evidence="5 6" id="KW-0684">Rhamnose metabolism</keyword>
<dbReference type="RefSeq" id="WP_127192200.1">
    <property type="nucleotide sequence ID" value="NZ_RZNY01000008.1"/>
</dbReference>
<evidence type="ECO:0000256" key="4">
    <source>
        <dbReference type="ARBA" id="ARBA00023239"/>
    </source>
</evidence>
<gene>
    <name evidence="6 9" type="primary">rhaD</name>
    <name evidence="9" type="ORF">EJP82_11480</name>
</gene>
<comment type="catalytic activity">
    <reaction evidence="6">
        <text>L-rhamnulose 1-phosphate = (S)-lactaldehyde + dihydroxyacetone phosphate</text>
        <dbReference type="Rhea" id="RHEA:19689"/>
        <dbReference type="ChEBI" id="CHEBI:18041"/>
        <dbReference type="ChEBI" id="CHEBI:57642"/>
        <dbReference type="ChEBI" id="CHEBI:58313"/>
        <dbReference type="EC" id="4.1.2.19"/>
    </reaction>
</comment>
<evidence type="ECO:0000256" key="2">
    <source>
        <dbReference type="ARBA" id="ARBA00022723"/>
    </source>
</evidence>
<comment type="pathway">
    <text evidence="6">Carbohydrate degradation; L-rhamnose degradation; glycerone phosphate from L-rhamnose: step 3/3.</text>
</comment>
<dbReference type="NCBIfam" id="NF002963">
    <property type="entry name" value="PRK03634.1"/>
    <property type="match status" value="1"/>
</dbReference>
<dbReference type="EMBL" id="RZNY01000008">
    <property type="protein sequence ID" value="RUT46467.1"/>
    <property type="molecule type" value="Genomic_DNA"/>
</dbReference>
<feature type="active site" evidence="6">
    <location>
        <position position="127"/>
    </location>
</feature>
<evidence type="ECO:0000256" key="7">
    <source>
        <dbReference type="NCBIfam" id="TIGR02624"/>
    </source>
</evidence>
<comment type="subcellular location">
    <subcellularLocation>
        <location evidence="6">Cytoplasm</location>
    </subcellularLocation>
</comment>
<evidence type="ECO:0000313" key="10">
    <source>
        <dbReference type="Proteomes" id="UP000279446"/>
    </source>
</evidence>
<dbReference type="HAMAP" id="MF_00770">
    <property type="entry name" value="RhaD"/>
    <property type="match status" value="1"/>
</dbReference>
<dbReference type="GO" id="GO:0019301">
    <property type="term" value="P:rhamnose catabolic process"/>
    <property type="evidence" value="ECO:0007669"/>
    <property type="project" value="UniProtKB-UniRule"/>
</dbReference>
<dbReference type="InterPro" id="IPR001303">
    <property type="entry name" value="Aldolase_II/adducin_N"/>
</dbReference>
<dbReference type="GO" id="GO:0008994">
    <property type="term" value="F:rhamnulose-1-phosphate aldolase activity"/>
    <property type="evidence" value="ECO:0007669"/>
    <property type="project" value="UniProtKB-UniRule"/>
</dbReference>
<dbReference type="PANTHER" id="PTHR22789:SF0">
    <property type="entry name" value="3-OXO-TETRONATE 4-PHOSPHATE DECARBOXYLASE-RELATED"/>
    <property type="match status" value="1"/>
</dbReference>
<dbReference type="SMART" id="SM01007">
    <property type="entry name" value="Aldolase_II"/>
    <property type="match status" value="1"/>
</dbReference>
<keyword evidence="1 6" id="KW-0963">Cytoplasm</keyword>
<feature type="domain" description="Class II aldolase/adducin N-terminal" evidence="8">
    <location>
        <begin position="22"/>
        <end position="248"/>
    </location>
</feature>
<evidence type="ECO:0000256" key="3">
    <source>
        <dbReference type="ARBA" id="ARBA00022833"/>
    </source>
</evidence>
<feature type="binding site" evidence="6">
    <location>
        <position position="221"/>
    </location>
    <ligand>
        <name>Zn(2+)</name>
        <dbReference type="ChEBI" id="CHEBI:29105"/>
    </ligand>
</feature>
<accession>A0A3S1DW18</accession>
<dbReference type="GO" id="GO:0019323">
    <property type="term" value="P:pentose catabolic process"/>
    <property type="evidence" value="ECO:0007669"/>
    <property type="project" value="TreeGrafter"/>
</dbReference>
<dbReference type="Pfam" id="PF00596">
    <property type="entry name" value="Aldolase_II"/>
    <property type="match status" value="1"/>
</dbReference>
<keyword evidence="10" id="KW-1185">Reference proteome</keyword>
<dbReference type="InterPro" id="IPR036409">
    <property type="entry name" value="Aldolase_II/adducin_N_sf"/>
</dbReference>
<keyword evidence="4 6" id="KW-0456">Lyase</keyword>
<dbReference type="GO" id="GO:0046872">
    <property type="term" value="F:metal ion binding"/>
    <property type="evidence" value="ECO:0007669"/>
    <property type="project" value="UniProtKB-KW"/>
</dbReference>
<dbReference type="NCBIfam" id="TIGR02624">
    <property type="entry name" value="rhamnu_1P_ald"/>
    <property type="match status" value="1"/>
</dbReference>
<comment type="cofactor">
    <cofactor evidence="6">
        <name>Zn(2+)</name>
        <dbReference type="ChEBI" id="CHEBI:29105"/>
    </cofactor>
    <text evidence="6">Binds 1 zinc ion per subunit.</text>
</comment>
<dbReference type="SUPFAM" id="SSF53639">
    <property type="entry name" value="AraD/HMP-PK domain-like"/>
    <property type="match status" value="1"/>
</dbReference>
<feature type="binding site" evidence="6">
    <location>
        <position position="150"/>
    </location>
    <ligand>
        <name>Zn(2+)</name>
        <dbReference type="ChEBI" id="CHEBI:29105"/>
    </ligand>
</feature>
<name>A0A3S1DW18_9BACL</name>
<keyword evidence="3 6" id="KW-0862">Zinc</keyword>
<dbReference type="OrthoDB" id="9784634at2"/>
<comment type="caution">
    <text evidence="9">The sequence shown here is derived from an EMBL/GenBank/DDBJ whole genome shotgun (WGS) entry which is preliminary data.</text>
</comment>